<dbReference type="PANTHER" id="PTHR31078">
    <property type="entry name" value="CILIA- AND FLAGELLA-ASSOCIATED PROTEIN 300"/>
    <property type="match status" value="1"/>
</dbReference>
<name>A0A8C7X849_9TELE</name>
<dbReference type="Ensembl" id="ENSOSIT00000010214.1">
    <property type="protein sequence ID" value="ENSOSIP00000009585.1"/>
    <property type="gene ID" value="ENSOSIG00000006056.1"/>
</dbReference>
<evidence type="ECO:0000256" key="7">
    <source>
        <dbReference type="ARBA" id="ARBA00023273"/>
    </source>
</evidence>
<dbReference type="AlphaFoldDB" id="A0A8C7X849"/>
<keyword evidence="7" id="KW-0966">Cell projection</keyword>
<evidence type="ECO:0000256" key="5">
    <source>
        <dbReference type="ARBA" id="ARBA00022490"/>
    </source>
</evidence>
<dbReference type="Proteomes" id="UP000694383">
    <property type="component" value="Unplaced"/>
</dbReference>
<dbReference type="GO" id="GO:0005930">
    <property type="term" value="C:axoneme"/>
    <property type="evidence" value="ECO:0007669"/>
    <property type="project" value="UniProtKB-SubCell"/>
</dbReference>
<comment type="subcellular location">
    <subcellularLocation>
        <location evidence="2">Cytoplasm</location>
        <location evidence="2">Cytoskeleton</location>
        <location evidence="2">Cilium axoneme</location>
    </subcellularLocation>
</comment>
<keyword evidence="5" id="KW-0963">Cytoplasm</keyword>
<evidence type="ECO:0000313" key="9">
    <source>
        <dbReference type="Proteomes" id="UP000694383"/>
    </source>
</evidence>
<evidence type="ECO:0000256" key="3">
    <source>
        <dbReference type="ARBA" id="ARBA00009205"/>
    </source>
</evidence>
<comment type="function">
    <text evidence="1">Cilium- and flagellum-specific protein that plays a role in axonemal structure organization and motility. May play a role in outer and inner dynein arm assembly.</text>
</comment>
<dbReference type="PANTHER" id="PTHR31078:SF1">
    <property type="entry name" value="CILIA- AND FLAGELLA-ASSOCIATED PROTEIN 300"/>
    <property type="match status" value="1"/>
</dbReference>
<evidence type="ECO:0000256" key="2">
    <source>
        <dbReference type="ARBA" id="ARBA00004430"/>
    </source>
</evidence>
<evidence type="ECO:0000256" key="4">
    <source>
        <dbReference type="ARBA" id="ARBA00022174"/>
    </source>
</evidence>
<protein>
    <recommendedName>
        <fullName evidence="4">Cilia- and flagella-associated protein 300</fullName>
    </recommendedName>
</protein>
<proteinExistence type="inferred from homology"/>
<keyword evidence="6" id="KW-0206">Cytoskeleton</keyword>
<evidence type="ECO:0000256" key="6">
    <source>
        <dbReference type="ARBA" id="ARBA00023212"/>
    </source>
</evidence>
<organism evidence="8 9">
    <name type="scientific">Oryzias sinensis</name>
    <name type="common">Chinese medaka</name>
    <dbReference type="NCBI Taxonomy" id="183150"/>
    <lineage>
        <taxon>Eukaryota</taxon>
        <taxon>Metazoa</taxon>
        <taxon>Chordata</taxon>
        <taxon>Craniata</taxon>
        <taxon>Vertebrata</taxon>
        <taxon>Euteleostomi</taxon>
        <taxon>Actinopterygii</taxon>
        <taxon>Neopterygii</taxon>
        <taxon>Teleostei</taxon>
        <taxon>Neoteleostei</taxon>
        <taxon>Acanthomorphata</taxon>
        <taxon>Ovalentaria</taxon>
        <taxon>Atherinomorphae</taxon>
        <taxon>Beloniformes</taxon>
        <taxon>Adrianichthyidae</taxon>
        <taxon>Oryziinae</taxon>
        <taxon>Oryzias</taxon>
    </lineage>
</organism>
<keyword evidence="9" id="KW-1185">Reference proteome</keyword>
<comment type="similarity">
    <text evidence="3">Belongs to the CFAP300 family.</text>
</comment>
<dbReference type="InterPro" id="IPR029416">
    <property type="entry name" value="CFAP300"/>
</dbReference>
<accession>A0A8C7X849</accession>
<reference evidence="8" key="2">
    <citation type="submission" date="2025-09" db="UniProtKB">
        <authorList>
            <consortium name="Ensembl"/>
        </authorList>
    </citation>
    <scope>IDENTIFICATION</scope>
</reference>
<dbReference type="Pfam" id="PF14926">
    <property type="entry name" value="CFAP300"/>
    <property type="match status" value="1"/>
</dbReference>
<evidence type="ECO:0000313" key="8">
    <source>
        <dbReference type="Ensembl" id="ENSOSIP00000009585.1"/>
    </source>
</evidence>
<reference evidence="8" key="1">
    <citation type="submission" date="2025-08" db="UniProtKB">
        <authorList>
            <consortium name="Ensembl"/>
        </authorList>
    </citation>
    <scope>IDENTIFICATION</scope>
</reference>
<evidence type="ECO:0000256" key="1">
    <source>
        <dbReference type="ARBA" id="ARBA00002404"/>
    </source>
</evidence>
<dbReference type="GeneTree" id="ENSGT00510000047559"/>
<sequence>MAEISECKFYFNPLLAKKFSFLEDKETLALLMKWSMLGRISAQTFCFDHNFLHYNSENFALDFFKDPVVVFSLKHLVSGVWVPLDKPVVSVHVEPVPCSRVSTDLFDPLYTCGILRPSGLIVKCLHEVHQDYDKLRQMLKEKEFCVVGREDRAEFLFCLFKHLCLGGELCQYEDSVDPYIRTTKKIYRDLISVQKDPETKKISVVSKVFRVWVYDESGRCFPGTPEEDQTFAYMIVDPQKRHVTLFCHFYGIGNFSF</sequence>